<dbReference type="Gene3D" id="1.20.1720.10">
    <property type="entry name" value="Multidrug resistance protein D"/>
    <property type="match status" value="1"/>
</dbReference>
<dbReference type="RefSeq" id="WP_200321870.1">
    <property type="nucleotide sequence ID" value="NZ_JAENJH010000006.1"/>
</dbReference>
<evidence type="ECO:0000256" key="7">
    <source>
        <dbReference type="SAM" id="MobiDB-lite"/>
    </source>
</evidence>
<comment type="caution">
    <text evidence="10">The sequence shown here is derived from an EMBL/GenBank/DDBJ whole genome shotgun (WGS) entry which is preliminary data.</text>
</comment>
<feature type="transmembrane region" description="Helical" evidence="8">
    <location>
        <begin position="127"/>
        <end position="147"/>
    </location>
</feature>
<reference evidence="10" key="1">
    <citation type="submission" date="2020-12" db="EMBL/GenBank/DDBJ databases">
        <title>Prauserella sp. ASG 168, a novel actinomycete isolated from cave rock.</title>
        <authorList>
            <person name="Suriyachadkun C."/>
        </authorList>
    </citation>
    <scope>NUCLEOTIDE SEQUENCE</scope>
    <source>
        <strain evidence="10">ASG 168</strain>
    </source>
</reference>
<name>A0A934QVW2_9PSEU</name>
<protein>
    <submittedName>
        <fullName evidence="10">MFS transporter</fullName>
    </submittedName>
</protein>
<dbReference type="PANTHER" id="PTHR42718">
    <property type="entry name" value="MAJOR FACILITATOR SUPERFAMILY MULTIDRUG TRANSPORTER MFSC"/>
    <property type="match status" value="1"/>
</dbReference>
<feature type="transmembrane region" description="Helical" evidence="8">
    <location>
        <begin position="30"/>
        <end position="54"/>
    </location>
</feature>
<dbReference type="Proteomes" id="UP000635245">
    <property type="component" value="Unassembled WGS sequence"/>
</dbReference>
<keyword evidence="6 8" id="KW-0472">Membrane</keyword>
<dbReference type="InterPro" id="IPR020846">
    <property type="entry name" value="MFS_dom"/>
</dbReference>
<comment type="subcellular location">
    <subcellularLocation>
        <location evidence="1">Cell membrane</location>
        <topology evidence="1">Multi-pass membrane protein</topology>
    </subcellularLocation>
</comment>
<evidence type="ECO:0000256" key="2">
    <source>
        <dbReference type="ARBA" id="ARBA00022448"/>
    </source>
</evidence>
<feature type="transmembrane region" description="Helical" evidence="8">
    <location>
        <begin position="216"/>
        <end position="236"/>
    </location>
</feature>
<dbReference type="PROSITE" id="PS50850">
    <property type="entry name" value="MFS"/>
    <property type="match status" value="1"/>
</dbReference>
<dbReference type="InterPro" id="IPR036259">
    <property type="entry name" value="MFS_trans_sf"/>
</dbReference>
<feature type="transmembrane region" description="Helical" evidence="8">
    <location>
        <begin position="289"/>
        <end position="312"/>
    </location>
</feature>
<feature type="transmembrane region" description="Helical" evidence="8">
    <location>
        <begin position="419"/>
        <end position="436"/>
    </location>
</feature>
<feature type="transmembrane region" description="Helical" evidence="8">
    <location>
        <begin position="448"/>
        <end position="466"/>
    </location>
</feature>
<dbReference type="AlphaFoldDB" id="A0A934QVW2"/>
<organism evidence="10 11">
    <name type="scientific">Prauserella cavernicola</name>
    <dbReference type="NCBI Taxonomy" id="2800127"/>
    <lineage>
        <taxon>Bacteria</taxon>
        <taxon>Bacillati</taxon>
        <taxon>Actinomycetota</taxon>
        <taxon>Actinomycetes</taxon>
        <taxon>Pseudonocardiales</taxon>
        <taxon>Pseudonocardiaceae</taxon>
        <taxon>Prauserella</taxon>
    </lineage>
</organism>
<feature type="transmembrane region" description="Helical" evidence="8">
    <location>
        <begin position="324"/>
        <end position="344"/>
    </location>
</feature>
<feature type="transmembrane region" description="Helical" evidence="8">
    <location>
        <begin position="97"/>
        <end position="115"/>
    </location>
</feature>
<keyword evidence="2" id="KW-0813">Transport</keyword>
<feature type="transmembrane region" description="Helical" evidence="8">
    <location>
        <begin position="66"/>
        <end position="85"/>
    </location>
</feature>
<feature type="transmembrane region" description="Helical" evidence="8">
    <location>
        <begin position="248"/>
        <end position="268"/>
    </location>
</feature>
<dbReference type="PROSITE" id="PS00216">
    <property type="entry name" value="SUGAR_TRANSPORT_1"/>
    <property type="match status" value="1"/>
</dbReference>
<proteinExistence type="predicted"/>
<gene>
    <name evidence="10" type="ORF">JHE00_23770</name>
</gene>
<sequence>MPRQRAPEAPHSPLSVDVADPPAPTGRRRVVFAVVSLALLMGSIDQTAVATALPALQADLGAALSWAGWTVTVYMVGQIIALPLAGRLSDQFGRRRVFLTAVAAFTVASVLSGLAPSIETLVGSRLLQGLAAGAFLPSATGIVSDLFGADRDRAIASFTSIFPIGAIIGPTVGGILVTSVGWRGIFLVNVPVGLAVFVAAWFLIPRSSPRADERVDGIGIVLLVAMLLGGMVAISVTGSELAPSTELLVALCAGTIAVVSAAILLHHLRRAAHPLVPLQLLRGKTFTTLNIVNFMFGVAALGQASLVPWFAITRYGMDPLLAGGLLTFRALGMISASMLSVAVIRRIGYRPLLITGSAFIVAGLLVLALPAPDIVPAPVWIAVSTALTGIGMGLGAPASGNAGLHLAPQHVSAVSGLRGMFRQSGGIAGITVLTAVVSSSADPVGTQAIGYVVLAAILLLTIPLMLRLPNLTGRW</sequence>
<evidence type="ECO:0000256" key="8">
    <source>
        <dbReference type="SAM" id="Phobius"/>
    </source>
</evidence>
<dbReference type="Pfam" id="PF07690">
    <property type="entry name" value="MFS_1"/>
    <property type="match status" value="1"/>
</dbReference>
<evidence type="ECO:0000256" key="4">
    <source>
        <dbReference type="ARBA" id="ARBA00022692"/>
    </source>
</evidence>
<feature type="transmembrane region" description="Helical" evidence="8">
    <location>
        <begin position="154"/>
        <end position="178"/>
    </location>
</feature>
<dbReference type="InterPro" id="IPR005829">
    <property type="entry name" value="Sugar_transporter_CS"/>
</dbReference>
<dbReference type="GO" id="GO:0005886">
    <property type="term" value="C:plasma membrane"/>
    <property type="evidence" value="ECO:0007669"/>
    <property type="project" value="UniProtKB-SubCell"/>
</dbReference>
<evidence type="ECO:0000256" key="1">
    <source>
        <dbReference type="ARBA" id="ARBA00004651"/>
    </source>
</evidence>
<keyword evidence="4 8" id="KW-0812">Transmembrane</keyword>
<keyword evidence="3" id="KW-1003">Cell membrane</keyword>
<dbReference type="GO" id="GO:0022857">
    <property type="term" value="F:transmembrane transporter activity"/>
    <property type="evidence" value="ECO:0007669"/>
    <property type="project" value="InterPro"/>
</dbReference>
<feature type="region of interest" description="Disordered" evidence="7">
    <location>
        <begin position="1"/>
        <end position="21"/>
    </location>
</feature>
<evidence type="ECO:0000313" key="11">
    <source>
        <dbReference type="Proteomes" id="UP000635245"/>
    </source>
</evidence>
<dbReference type="EMBL" id="JAENJH010000006">
    <property type="protein sequence ID" value="MBK1787353.1"/>
    <property type="molecule type" value="Genomic_DNA"/>
</dbReference>
<evidence type="ECO:0000256" key="5">
    <source>
        <dbReference type="ARBA" id="ARBA00022989"/>
    </source>
</evidence>
<dbReference type="PANTHER" id="PTHR42718:SF46">
    <property type="entry name" value="BLR6921 PROTEIN"/>
    <property type="match status" value="1"/>
</dbReference>
<dbReference type="SUPFAM" id="SSF103473">
    <property type="entry name" value="MFS general substrate transporter"/>
    <property type="match status" value="1"/>
</dbReference>
<feature type="domain" description="Major facilitator superfamily (MFS) profile" evidence="9">
    <location>
        <begin position="31"/>
        <end position="473"/>
    </location>
</feature>
<dbReference type="Gene3D" id="1.20.1250.20">
    <property type="entry name" value="MFS general substrate transporter like domains"/>
    <property type="match status" value="1"/>
</dbReference>
<evidence type="ECO:0000256" key="6">
    <source>
        <dbReference type="ARBA" id="ARBA00023136"/>
    </source>
</evidence>
<feature type="transmembrane region" description="Helical" evidence="8">
    <location>
        <begin position="184"/>
        <end position="204"/>
    </location>
</feature>
<keyword evidence="5 8" id="KW-1133">Transmembrane helix</keyword>
<accession>A0A934QVW2</accession>
<keyword evidence="11" id="KW-1185">Reference proteome</keyword>
<evidence type="ECO:0000256" key="3">
    <source>
        <dbReference type="ARBA" id="ARBA00022475"/>
    </source>
</evidence>
<dbReference type="InterPro" id="IPR011701">
    <property type="entry name" value="MFS"/>
</dbReference>
<feature type="transmembrane region" description="Helical" evidence="8">
    <location>
        <begin position="377"/>
        <end position="398"/>
    </location>
</feature>
<evidence type="ECO:0000313" key="10">
    <source>
        <dbReference type="EMBL" id="MBK1787353.1"/>
    </source>
</evidence>
<feature type="transmembrane region" description="Helical" evidence="8">
    <location>
        <begin position="351"/>
        <end position="371"/>
    </location>
</feature>
<evidence type="ECO:0000259" key="9">
    <source>
        <dbReference type="PROSITE" id="PS50850"/>
    </source>
</evidence>